<evidence type="ECO:0000256" key="2">
    <source>
        <dbReference type="ARBA" id="ARBA00004838"/>
    </source>
</evidence>
<feature type="binding site" evidence="13 15">
    <location>
        <position position="359"/>
    </location>
    <ligand>
        <name>ATP</name>
        <dbReference type="ChEBI" id="CHEBI:30616"/>
    </ligand>
</feature>
<comment type="caution">
    <text evidence="17">The sequence shown here is derived from an EMBL/GenBank/DDBJ whole genome shotgun (WGS) entry which is preliminary data.</text>
</comment>
<dbReference type="PATRIC" id="fig|997355.3.peg.2082"/>
<evidence type="ECO:0000256" key="7">
    <source>
        <dbReference type="ARBA" id="ARBA00022490"/>
    </source>
</evidence>
<evidence type="ECO:0000256" key="15">
    <source>
        <dbReference type="PIRSR" id="PIRSR000724-2"/>
    </source>
</evidence>
<feature type="binding site" evidence="14">
    <location>
        <position position="146"/>
    </location>
    <ligand>
        <name>(2R)-3-phosphoglycerate</name>
        <dbReference type="ChEBI" id="CHEBI:58272"/>
    </ligand>
</feature>
<dbReference type="GO" id="GO:0005829">
    <property type="term" value="C:cytosol"/>
    <property type="evidence" value="ECO:0007669"/>
    <property type="project" value="TreeGrafter"/>
</dbReference>
<dbReference type="GO" id="GO:0005524">
    <property type="term" value="F:ATP binding"/>
    <property type="evidence" value="ECO:0007669"/>
    <property type="project" value="UniProtKB-KW"/>
</dbReference>
<comment type="catalytic activity">
    <reaction evidence="1 13 16">
        <text>(2R)-3-phosphoglycerate + ATP = (2R)-3-phospho-glyceroyl phosphate + ADP</text>
        <dbReference type="Rhea" id="RHEA:14801"/>
        <dbReference type="ChEBI" id="CHEBI:30616"/>
        <dbReference type="ChEBI" id="CHEBI:57604"/>
        <dbReference type="ChEBI" id="CHEBI:58272"/>
        <dbReference type="ChEBI" id="CHEBI:456216"/>
        <dbReference type="EC" id="2.7.2.3"/>
    </reaction>
</comment>
<evidence type="ECO:0000256" key="5">
    <source>
        <dbReference type="ARBA" id="ARBA00013061"/>
    </source>
</evidence>
<feature type="binding site" evidence="13">
    <location>
        <position position="146"/>
    </location>
    <ligand>
        <name>substrate</name>
    </ligand>
</feature>
<dbReference type="PIRSF" id="PIRSF000724">
    <property type="entry name" value="Pgk"/>
    <property type="match status" value="1"/>
</dbReference>
<evidence type="ECO:0000256" key="12">
    <source>
        <dbReference type="ARBA" id="ARBA00023152"/>
    </source>
</evidence>
<dbReference type="FunFam" id="3.40.50.1260:FF:000031">
    <property type="entry name" value="Phosphoglycerate kinase 1"/>
    <property type="match status" value="1"/>
</dbReference>
<feature type="binding site" evidence="13 15">
    <location>
        <position position="233"/>
    </location>
    <ligand>
        <name>ATP</name>
        <dbReference type="ChEBI" id="CHEBI:30616"/>
    </ligand>
</feature>
<comment type="subcellular location">
    <subcellularLocation>
        <location evidence="13">Cytoplasm</location>
    </subcellularLocation>
</comment>
<dbReference type="PANTHER" id="PTHR11406">
    <property type="entry name" value="PHOSPHOGLYCERATE KINASE"/>
    <property type="match status" value="1"/>
</dbReference>
<evidence type="ECO:0000313" key="17">
    <source>
        <dbReference type="EMBL" id="EGY77155.1"/>
    </source>
</evidence>
<dbReference type="EC" id="2.7.2.3" evidence="5 13"/>
<evidence type="ECO:0000256" key="14">
    <source>
        <dbReference type="PIRSR" id="PIRSR000724-1"/>
    </source>
</evidence>
<feature type="binding site" evidence="14">
    <location>
        <position position="64"/>
    </location>
    <ligand>
        <name>(2R)-3-phosphoglycerate</name>
        <dbReference type="ChEBI" id="CHEBI:58272"/>
    </ligand>
</feature>
<keyword evidence="18" id="KW-1185">Reference proteome</keyword>
<dbReference type="PRINTS" id="PR00477">
    <property type="entry name" value="PHGLYCKINASE"/>
</dbReference>
<feature type="binding site" evidence="13">
    <location>
        <position position="183"/>
    </location>
    <ligand>
        <name>substrate</name>
    </ligand>
</feature>
<evidence type="ECO:0000256" key="3">
    <source>
        <dbReference type="ARBA" id="ARBA00008982"/>
    </source>
</evidence>
<evidence type="ECO:0000256" key="16">
    <source>
        <dbReference type="RuleBase" id="RU000532"/>
    </source>
</evidence>
<evidence type="ECO:0000256" key="13">
    <source>
        <dbReference type="HAMAP-Rule" id="MF_00145"/>
    </source>
</evidence>
<comment type="pathway">
    <text evidence="2 13">Carbohydrate degradation; glycolysis; pyruvate from D-glyceraldehyde 3-phosphate: step 2/5.</text>
</comment>
<keyword evidence="11 13" id="KW-0067">ATP-binding</keyword>
<evidence type="ECO:0000256" key="6">
    <source>
        <dbReference type="ARBA" id="ARBA00016471"/>
    </source>
</evidence>
<feature type="binding site" evidence="13 14">
    <location>
        <begin position="87"/>
        <end position="90"/>
    </location>
    <ligand>
        <name>substrate</name>
    </ligand>
</feature>
<dbReference type="InterPro" id="IPR015824">
    <property type="entry name" value="Phosphoglycerate_kinase_N"/>
</dbReference>
<feature type="binding site" evidence="13 14">
    <location>
        <begin position="49"/>
        <end position="51"/>
    </location>
    <ligand>
        <name>substrate</name>
    </ligand>
</feature>
<evidence type="ECO:0000256" key="1">
    <source>
        <dbReference type="ARBA" id="ARBA00000642"/>
    </source>
</evidence>
<evidence type="ECO:0000313" key="18">
    <source>
        <dbReference type="Proteomes" id="UP000005332"/>
    </source>
</evidence>
<dbReference type="Proteomes" id="UP000005332">
    <property type="component" value="Unassembled WGS sequence"/>
</dbReference>
<keyword evidence="10 13" id="KW-0418">Kinase</keyword>
<dbReference type="PANTHER" id="PTHR11406:SF23">
    <property type="entry name" value="PHOSPHOGLYCERATE KINASE 1, CHLOROPLASTIC-RELATED"/>
    <property type="match status" value="1"/>
</dbReference>
<dbReference type="InterPro" id="IPR001576">
    <property type="entry name" value="Phosphoglycerate_kinase"/>
</dbReference>
<gene>
    <name evidence="13 17" type="primary">pgk</name>
    <name evidence="17" type="ORF">HMPREF9153_2108</name>
</gene>
<comment type="subunit">
    <text evidence="4 13">Monomer.</text>
</comment>
<feature type="binding site" evidence="13 15">
    <location>
        <begin position="385"/>
        <end position="388"/>
    </location>
    <ligand>
        <name>ATP</name>
        <dbReference type="ChEBI" id="CHEBI:30616"/>
    </ligand>
</feature>
<sequence>MRARGRHPYPGHDARETSFTTIASRKGFHMKSVEDLGDLRGKRVVIRCDFNVPLDGDKITDDGRIKAALPTLTQLHEAGARTTVLAHLGRPKGAVDPKYSLAPVAKRLGELMNLDVKLAEDVVGPSATKTSESLADGEIALVENVRFEKGETSKDEAERTELAKKYASFGEFYVSNGFGVVHRKQASVYDVAKLLPSAAGSLVAKEVEVLEGLTADPKRPFVVVLGGAKVADKLAVIDNLLKVADTLVVGGGMLFTFLKAQGLEVGKSLVDDDSVEACKKYLEAAKAAGKQILLPTDVRVASDVDFDAHTVGQVDVVPVDAIPTDKMGLDIGPETEKAYAEAIRGAKSVFWNGPMGVFEIKGLELGTKAVAQALTEVDGLSVVGGGDSASAVRALGFADDQFGHISTGGGASLELMEGKELPGIAVLKENN</sequence>
<dbReference type="PROSITE" id="PS00111">
    <property type="entry name" value="PGLYCERATE_KINASE"/>
    <property type="match status" value="1"/>
</dbReference>
<dbReference type="GO" id="GO:0006096">
    <property type="term" value="P:glycolytic process"/>
    <property type="evidence" value="ECO:0007669"/>
    <property type="project" value="UniProtKB-UniRule"/>
</dbReference>
<name>G4D086_9ACTN</name>
<comment type="similarity">
    <text evidence="3 13 16">Belongs to the phosphoglycerate kinase family.</text>
</comment>
<evidence type="ECO:0000256" key="10">
    <source>
        <dbReference type="ARBA" id="ARBA00022777"/>
    </source>
</evidence>
<evidence type="ECO:0000256" key="9">
    <source>
        <dbReference type="ARBA" id="ARBA00022741"/>
    </source>
</evidence>
<dbReference type="UniPathway" id="UPA00109">
    <property type="reaction ID" value="UER00185"/>
</dbReference>
<dbReference type="EMBL" id="AGBA01000015">
    <property type="protein sequence ID" value="EGY77155.1"/>
    <property type="molecule type" value="Genomic_DNA"/>
</dbReference>
<dbReference type="HAMAP" id="MF_00145">
    <property type="entry name" value="Phosphoglyc_kinase"/>
    <property type="match status" value="1"/>
</dbReference>
<dbReference type="HOGENOM" id="CLU_025427_0_2_11"/>
<dbReference type="GO" id="GO:0006094">
    <property type="term" value="P:gluconeogenesis"/>
    <property type="evidence" value="ECO:0007669"/>
    <property type="project" value="TreeGrafter"/>
</dbReference>
<feature type="binding site" evidence="13">
    <location>
        <position position="64"/>
    </location>
    <ligand>
        <name>substrate</name>
    </ligand>
</feature>
<accession>G4D086</accession>
<dbReference type="Pfam" id="PF00162">
    <property type="entry name" value="PGK"/>
    <property type="match status" value="1"/>
</dbReference>
<keyword evidence="8 13" id="KW-0808">Transferase</keyword>
<dbReference type="Gene3D" id="3.40.50.1260">
    <property type="entry name" value="Phosphoglycerate kinase, N-terminal domain"/>
    <property type="match status" value="2"/>
</dbReference>
<dbReference type="GO" id="GO:0004618">
    <property type="term" value="F:phosphoglycerate kinase activity"/>
    <property type="evidence" value="ECO:0007669"/>
    <property type="project" value="UniProtKB-UniRule"/>
</dbReference>
<dbReference type="InterPro" id="IPR036043">
    <property type="entry name" value="Phosphoglycerate_kinase_sf"/>
</dbReference>
<dbReference type="InterPro" id="IPR015911">
    <property type="entry name" value="Phosphoglycerate_kinase_CS"/>
</dbReference>
<feature type="binding site" evidence="13 15">
    <location>
        <position position="328"/>
    </location>
    <ligand>
        <name>ATP</name>
        <dbReference type="ChEBI" id="CHEBI:30616"/>
    </ligand>
</feature>
<dbReference type="SUPFAM" id="SSF53748">
    <property type="entry name" value="Phosphoglycerate kinase"/>
    <property type="match status" value="1"/>
</dbReference>
<evidence type="ECO:0000256" key="11">
    <source>
        <dbReference type="ARBA" id="ARBA00022840"/>
    </source>
</evidence>
<dbReference type="GO" id="GO:0043531">
    <property type="term" value="F:ADP binding"/>
    <property type="evidence" value="ECO:0007669"/>
    <property type="project" value="TreeGrafter"/>
</dbReference>
<reference evidence="17 18" key="1">
    <citation type="submission" date="2011-06" db="EMBL/GenBank/DDBJ databases">
        <authorList>
            <person name="Muzny D."/>
            <person name="Qin X."/>
            <person name="Deng J."/>
            <person name="Jiang H."/>
            <person name="Liu Y."/>
            <person name="Qu J."/>
            <person name="Song X.-Z."/>
            <person name="Zhang L."/>
            <person name="Thornton R."/>
            <person name="Coyle M."/>
            <person name="Francisco L."/>
            <person name="Jackson L."/>
            <person name="Javaid M."/>
            <person name="Korchina V."/>
            <person name="Kovar C."/>
            <person name="Mata R."/>
            <person name="Mathew T."/>
            <person name="Ngo R."/>
            <person name="Nguyen L."/>
            <person name="Nguyen N."/>
            <person name="Okwuonu G."/>
            <person name="Ongeri F."/>
            <person name="Pham C."/>
            <person name="Simmons D."/>
            <person name="Wilczek-Boney K."/>
            <person name="Hale W."/>
            <person name="Jakkamsetti A."/>
            <person name="Pham P."/>
            <person name="Ruth R."/>
            <person name="San Lucas F."/>
            <person name="Warren J."/>
            <person name="Zhang J."/>
            <person name="Zhao Z."/>
            <person name="Zhou C."/>
            <person name="Zhu D."/>
            <person name="Lee S."/>
            <person name="Bess C."/>
            <person name="Blankenburg K."/>
            <person name="Forbes L."/>
            <person name="Fu Q."/>
            <person name="Gubbala S."/>
            <person name="Hirani K."/>
            <person name="Jayaseelan J.C."/>
            <person name="Lara F."/>
            <person name="Munidasa M."/>
            <person name="Palculict T."/>
            <person name="Patil S."/>
            <person name="Pu L.-L."/>
            <person name="Saada N."/>
            <person name="Tang L."/>
            <person name="Weissenberger G."/>
            <person name="Zhu Y."/>
            <person name="Hemphill L."/>
            <person name="Shang Y."/>
            <person name="Youmans B."/>
            <person name="Ayvaz T."/>
            <person name="Ross M."/>
            <person name="Santibanez J."/>
            <person name="Aqrawi P."/>
            <person name="Gross S."/>
            <person name="Joshi V."/>
            <person name="Fowler G."/>
            <person name="Nazareth L."/>
            <person name="Reid J."/>
            <person name="Worley K."/>
            <person name="Petrosino J."/>
            <person name="Highlander S."/>
            <person name="Gibbs R."/>
        </authorList>
    </citation>
    <scope>NUCLEOTIDE SEQUENCE [LARGE SCALE GENOMIC DNA]</scope>
    <source>
        <strain evidence="17 18">ATCC 25577</strain>
    </source>
</reference>
<evidence type="ECO:0000256" key="4">
    <source>
        <dbReference type="ARBA" id="ARBA00011245"/>
    </source>
</evidence>
<proteinExistence type="inferred from homology"/>
<protein>
    <recommendedName>
        <fullName evidence="6 13">Phosphoglycerate kinase</fullName>
        <ecNumber evidence="5 13">2.7.2.3</ecNumber>
    </recommendedName>
</protein>
<organism evidence="17 18">
    <name type="scientific">Cutibacterium avidum ATCC 25577</name>
    <dbReference type="NCBI Taxonomy" id="997355"/>
    <lineage>
        <taxon>Bacteria</taxon>
        <taxon>Bacillati</taxon>
        <taxon>Actinomycetota</taxon>
        <taxon>Actinomycetes</taxon>
        <taxon>Propionibacteriales</taxon>
        <taxon>Propionibacteriaceae</taxon>
        <taxon>Cutibacterium</taxon>
    </lineage>
</organism>
<dbReference type="AlphaFoldDB" id="G4D086"/>
<evidence type="ECO:0000256" key="8">
    <source>
        <dbReference type="ARBA" id="ARBA00022679"/>
    </source>
</evidence>
<keyword evidence="9 13" id="KW-0547">Nucleotide-binding</keyword>
<keyword evidence="7 13" id="KW-0963">Cytoplasm</keyword>
<keyword evidence="12 13" id="KW-0324">Glycolysis</keyword>
<feature type="binding site" evidence="14">
    <location>
        <position position="183"/>
    </location>
    <ligand>
        <name>(2R)-3-phosphoglycerate</name>
        <dbReference type="ChEBI" id="CHEBI:58272"/>
    </ligand>
</feature>
<dbReference type="FunFam" id="3.40.50.1260:FF:000006">
    <property type="entry name" value="Phosphoglycerate kinase"/>
    <property type="match status" value="1"/>
</dbReference>